<dbReference type="Gramene" id="Jr16_07630_p1">
    <property type="protein sequence ID" value="cds.Jr16_07630_p1"/>
    <property type="gene ID" value="Jr16_07630"/>
</dbReference>
<gene>
    <name evidence="2" type="ORF">F2P56_035517</name>
</gene>
<accession>A0A833TMK2</accession>
<proteinExistence type="predicted"/>
<feature type="compositionally biased region" description="Polar residues" evidence="1">
    <location>
        <begin position="1"/>
        <end position="10"/>
    </location>
</feature>
<name>A0A833TMK2_JUGRE</name>
<reference evidence="2" key="1">
    <citation type="submission" date="2015-10" db="EMBL/GenBank/DDBJ databases">
        <authorList>
            <person name="Martinez-Garcia P.J."/>
            <person name="Crepeau M.W."/>
            <person name="Puiu D."/>
            <person name="Gonzalez-Ibeas D."/>
            <person name="Whalen J."/>
            <person name="Stevens K."/>
            <person name="Paul R."/>
            <person name="Butterfield T."/>
            <person name="Britton M."/>
            <person name="Reagan R."/>
            <person name="Chakraborty S."/>
            <person name="Walawage S.L."/>
            <person name="Vasquez-Gross H.A."/>
            <person name="Cardeno C."/>
            <person name="Famula R."/>
            <person name="Pratt K."/>
            <person name="Kuruganti S."/>
            <person name="Aradhya M.K."/>
            <person name="Leslie C.A."/>
            <person name="Dandekar A.M."/>
            <person name="Salzberg S.L."/>
            <person name="Wegrzyn J.L."/>
            <person name="Langley C.H."/>
            <person name="Neale D.B."/>
        </authorList>
    </citation>
    <scope>NUCLEOTIDE SEQUENCE</scope>
    <source>
        <tissue evidence="2">Leaves</tissue>
    </source>
</reference>
<dbReference type="Proteomes" id="UP000619265">
    <property type="component" value="Unassembled WGS sequence"/>
</dbReference>
<feature type="region of interest" description="Disordered" evidence="1">
    <location>
        <begin position="1"/>
        <end position="24"/>
    </location>
</feature>
<dbReference type="EMBL" id="LIHL02000016">
    <property type="protein sequence ID" value="KAF5442909.1"/>
    <property type="molecule type" value="Genomic_DNA"/>
</dbReference>
<evidence type="ECO:0000256" key="1">
    <source>
        <dbReference type="SAM" id="MobiDB-lite"/>
    </source>
</evidence>
<reference evidence="2" key="2">
    <citation type="submission" date="2020-03" db="EMBL/GenBank/DDBJ databases">
        <title>Walnut 2.0.</title>
        <authorList>
            <person name="Marrano A."/>
            <person name="Britton M."/>
            <person name="Zimin A.V."/>
            <person name="Zaini P.A."/>
            <person name="Workman R."/>
            <person name="Puiu D."/>
            <person name="Bianco L."/>
            <person name="Allen B.J."/>
            <person name="Troggio M."/>
            <person name="Leslie C.A."/>
            <person name="Timp W."/>
            <person name="Dendekar A."/>
            <person name="Salzberg S.L."/>
            <person name="Neale D.B."/>
        </authorList>
    </citation>
    <scope>NUCLEOTIDE SEQUENCE</scope>
    <source>
        <tissue evidence="2">Leaves</tissue>
    </source>
</reference>
<dbReference type="AlphaFoldDB" id="A0A833TMK2"/>
<sequence length="124" mass="13332">MVAASPSNTISEKEKERSSLNSSALHKARLSAKAGSFTCYFTSHTESKTSPSSSLKTIPIPILLFSRSIAASQLAFIMLVPGFFHFFCTPCNPPLISRGAFMLFCAVLKSSRPSPAIEITCLGL</sequence>
<evidence type="ECO:0000313" key="3">
    <source>
        <dbReference type="Proteomes" id="UP000619265"/>
    </source>
</evidence>
<comment type="caution">
    <text evidence="2">The sequence shown here is derived from an EMBL/GenBank/DDBJ whole genome shotgun (WGS) entry which is preliminary data.</text>
</comment>
<evidence type="ECO:0000313" key="2">
    <source>
        <dbReference type="EMBL" id="KAF5442909.1"/>
    </source>
</evidence>
<organism evidence="2 3">
    <name type="scientific">Juglans regia</name>
    <name type="common">English walnut</name>
    <dbReference type="NCBI Taxonomy" id="51240"/>
    <lineage>
        <taxon>Eukaryota</taxon>
        <taxon>Viridiplantae</taxon>
        <taxon>Streptophyta</taxon>
        <taxon>Embryophyta</taxon>
        <taxon>Tracheophyta</taxon>
        <taxon>Spermatophyta</taxon>
        <taxon>Magnoliopsida</taxon>
        <taxon>eudicotyledons</taxon>
        <taxon>Gunneridae</taxon>
        <taxon>Pentapetalae</taxon>
        <taxon>rosids</taxon>
        <taxon>fabids</taxon>
        <taxon>Fagales</taxon>
        <taxon>Juglandaceae</taxon>
        <taxon>Juglans</taxon>
    </lineage>
</organism>
<protein>
    <submittedName>
        <fullName evidence="2">Uncharacterized protein</fullName>
    </submittedName>
</protein>